<dbReference type="GO" id="GO:0004635">
    <property type="term" value="F:phosphoribosyl-AMP cyclohydrolase activity"/>
    <property type="evidence" value="ECO:0007669"/>
    <property type="project" value="UniProtKB-UniRule"/>
</dbReference>
<dbReference type="Gene3D" id="3.10.20.810">
    <property type="entry name" value="Phosphoribosyl-AMP cyclohydrolase"/>
    <property type="match status" value="1"/>
</dbReference>
<organism evidence="16 17">
    <name type="scientific">Neomicrococcus aestuarii</name>
    <dbReference type="NCBI Taxonomy" id="556325"/>
    <lineage>
        <taxon>Bacteria</taxon>
        <taxon>Bacillati</taxon>
        <taxon>Actinomycetota</taxon>
        <taxon>Actinomycetes</taxon>
        <taxon>Micrococcales</taxon>
        <taxon>Micrococcaceae</taxon>
        <taxon>Neomicrococcus</taxon>
    </lineage>
</organism>
<evidence type="ECO:0000259" key="15">
    <source>
        <dbReference type="Pfam" id="PF01502"/>
    </source>
</evidence>
<keyword evidence="13 14" id="KW-0368">Histidine biosynthesis</keyword>
<dbReference type="GO" id="GO:0008270">
    <property type="term" value="F:zinc ion binding"/>
    <property type="evidence" value="ECO:0007669"/>
    <property type="project" value="UniProtKB-UniRule"/>
</dbReference>
<feature type="domain" description="Phosphoribosyl-AMP cyclohydrolase" evidence="15">
    <location>
        <begin position="44"/>
        <end position="117"/>
    </location>
</feature>
<feature type="binding site" evidence="14">
    <location>
        <position position="93"/>
    </location>
    <ligand>
        <name>Mg(2+)</name>
        <dbReference type="ChEBI" id="CHEBI:18420"/>
    </ligand>
</feature>
<comment type="similarity">
    <text evidence="14">Belongs to the PRA-CH family.</text>
</comment>
<gene>
    <name evidence="14" type="primary">hisI</name>
    <name evidence="16" type="ORF">BHE16_00880</name>
</gene>
<comment type="cofactor">
    <cofactor evidence="14">
        <name>Mg(2+)</name>
        <dbReference type="ChEBI" id="CHEBI:18420"/>
    </cofactor>
    <text evidence="14">Binds 1 Mg(2+) ion per subunit.</text>
</comment>
<keyword evidence="9 14" id="KW-0479">Metal-binding</keyword>
<dbReference type="InterPro" id="IPR002496">
    <property type="entry name" value="PRib_AMP_CycHydrolase_dom"/>
</dbReference>
<keyword evidence="12 14" id="KW-0460">Magnesium</keyword>
<evidence type="ECO:0000256" key="12">
    <source>
        <dbReference type="ARBA" id="ARBA00022842"/>
    </source>
</evidence>
<name>A0A1L2ZRC4_9MICC</name>
<dbReference type="AlphaFoldDB" id="A0A1L2ZRC4"/>
<evidence type="ECO:0000256" key="2">
    <source>
        <dbReference type="ARBA" id="ARBA00001460"/>
    </source>
</evidence>
<evidence type="ECO:0000256" key="4">
    <source>
        <dbReference type="ARBA" id="ARBA00005204"/>
    </source>
</evidence>
<dbReference type="HAMAP" id="MF_01021">
    <property type="entry name" value="HisI"/>
    <property type="match status" value="1"/>
</dbReference>
<evidence type="ECO:0000256" key="10">
    <source>
        <dbReference type="ARBA" id="ARBA00022801"/>
    </source>
</evidence>
<keyword evidence="10 14" id="KW-0378">Hydrolase</keyword>
<evidence type="ECO:0000256" key="8">
    <source>
        <dbReference type="ARBA" id="ARBA00022605"/>
    </source>
</evidence>
<accession>A0A1L2ZRC4</accession>
<dbReference type="GO" id="GO:0004636">
    <property type="term" value="F:phosphoribosyl-ATP diphosphatase activity"/>
    <property type="evidence" value="ECO:0007669"/>
    <property type="project" value="UniProtKB-EC"/>
</dbReference>
<feature type="binding site" evidence="14">
    <location>
        <position position="108"/>
    </location>
    <ligand>
        <name>Zn(2+)</name>
        <dbReference type="ChEBI" id="CHEBI:29105"/>
        <note>ligand shared between dimeric partners</note>
    </ligand>
</feature>
<dbReference type="Pfam" id="PF01502">
    <property type="entry name" value="PRA-CH"/>
    <property type="match status" value="1"/>
</dbReference>
<comment type="pathway">
    <text evidence="4">Amino-acid biosynthesis; L-histidine biosynthesis; L-histidine from 5-phospho-alpha-D-ribose 1-diphosphate: step 2/9.</text>
</comment>
<comment type="catalytic activity">
    <reaction evidence="2">
        <text>1-(5-phospho-beta-D-ribosyl)-ATP + H2O = 1-(5-phospho-beta-D-ribosyl)-5'-AMP + diphosphate + H(+)</text>
        <dbReference type="Rhea" id="RHEA:22828"/>
        <dbReference type="ChEBI" id="CHEBI:15377"/>
        <dbReference type="ChEBI" id="CHEBI:15378"/>
        <dbReference type="ChEBI" id="CHEBI:33019"/>
        <dbReference type="ChEBI" id="CHEBI:59457"/>
        <dbReference type="ChEBI" id="CHEBI:73183"/>
        <dbReference type="EC" id="3.6.1.31"/>
    </reaction>
</comment>
<dbReference type="FunFam" id="3.10.20.810:FF:000001">
    <property type="entry name" value="Histidine biosynthesis bifunctional protein HisIE"/>
    <property type="match status" value="1"/>
</dbReference>
<dbReference type="EC" id="3.5.4.19" evidence="14"/>
<dbReference type="InterPro" id="IPR026660">
    <property type="entry name" value="PRA-CH"/>
</dbReference>
<comment type="function">
    <text evidence="14">Catalyzes the hydrolysis of the adenine ring of phosphoribosyl-AMP.</text>
</comment>
<keyword evidence="17" id="KW-1185">Reference proteome</keyword>
<dbReference type="InterPro" id="IPR038019">
    <property type="entry name" value="PRib_AMP_CycHydrolase_sf"/>
</dbReference>
<comment type="cofactor">
    <cofactor evidence="14">
        <name>Zn(2+)</name>
        <dbReference type="ChEBI" id="CHEBI:29105"/>
    </cofactor>
    <text evidence="14">Binds 1 zinc ion per subunit.</text>
</comment>
<evidence type="ECO:0000256" key="5">
    <source>
        <dbReference type="ARBA" id="ARBA00007731"/>
    </source>
</evidence>
<dbReference type="STRING" id="556325.BHE16_00880"/>
<dbReference type="UniPathway" id="UPA00031">
    <property type="reaction ID" value="UER00008"/>
</dbReference>
<evidence type="ECO:0000256" key="11">
    <source>
        <dbReference type="ARBA" id="ARBA00022833"/>
    </source>
</evidence>
<evidence type="ECO:0000256" key="1">
    <source>
        <dbReference type="ARBA" id="ARBA00000024"/>
    </source>
</evidence>
<dbReference type="GO" id="GO:0000105">
    <property type="term" value="P:L-histidine biosynthetic process"/>
    <property type="evidence" value="ECO:0007669"/>
    <property type="project" value="UniProtKB-UniRule"/>
</dbReference>
<dbReference type="Proteomes" id="UP000183530">
    <property type="component" value="Chromosome"/>
</dbReference>
<dbReference type="KEGG" id="nae:BHE16_00880"/>
<dbReference type="PANTHER" id="PTHR42945">
    <property type="entry name" value="HISTIDINE BIOSYNTHESIS BIFUNCTIONAL PROTEIN"/>
    <property type="match status" value="1"/>
</dbReference>
<keyword evidence="8 14" id="KW-0028">Amino-acid biosynthesis</keyword>
<dbReference type="SUPFAM" id="SSF141734">
    <property type="entry name" value="HisI-like"/>
    <property type="match status" value="1"/>
</dbReference>
<sequence>MEEVLVSESVQDVLDPSLAEKLVFNDAGLIPAIVQQYDSKEVLMMGWMDDVALARTLTTGRVWFYSRSRREYWRKGDTSGHVQYVKSAAMDCDADVLLITVDQVGVACHTGTRTCFTGRELEVVVGNADQAEETK</sequence>
<dbReference type="GO" id="GO:0000287">
    <property type="term" value="F:magnesium ion binding"/>
    <property type="evidence" value="ECO:0007669"/>
    <property type="project" value="UniProtKB-UniRule"/>
</dbReference>
<keyword evidence="7 14" id="KW-0963">Cytoplasm</keyword>
<evidence type="ECO:0000256" key="13">
    <source>
        <dbReference type="ARBA" id="ARBA00023102"/>
    </source>
</evidence>
<feature type="binding site" evidence="14">
    <location>
        <position position="95"/>
    </location>
    <ligand>
        <name>Mg(2+)</name>
        <dbReference type="ChEBI" id="CHEBI:18420"/>
    </ligand>
</feature>
<comment type="catalytic activity">
    <reaction evidence="1 14">
        <text>1-(5-phospho-beta-D-ribosyl)-5'-AMP + H2O = 1-(5-phospho-beta-D-ribosyl)-5-[(5-phospho-beta-D-ribosylamino)methylideneamino]imidazole-4-carboxamide</text>
        <dbReference type="Rhea" id="RHEA:20049"/>
        <dbReference type="ChEBI" id="CHEBI:15377"/>
        <dbReference type="ChEBI" id="CHEBI:58435"/>
        <dbReference type="ChEBI" id="CHEBI:59457"/>
        <dbReference type="EC" id="3.5.4.19"/>
    </reaction>
</comment>
<feature type="binding site" evidence="14">
    <location>
        <position position="91"/>
    </location>
    <ligand>
        <name>Mg(2+)</name>
        <dbReference type="ChEBI" id="CHEBI:18420"/>
    </ligand>
</feature>
<dbReference type="EMBL" id="CP018135">
    <property type="protein sequence ID" value="APF41618.1"/>
    <property type="molecule type" value="Genomic_DNA"/>
</dbReference>
<proteinExistence type="inferred from homology"/>
<evidence type="ECO:0000256" key="9">
    <source>
        <dbReference type="ARBA" id="ARBA00022723"/>
    </source>
</evidence>
<protein>
    <recommendedName>
        <fullName evidence="14">Phosphoribosyl-AMP cyclohydrolase</fullName>
        <shortName evidence="14">PRA-CH</shortName>
        <ecNumber evidence="14">3.5.4.19</ecNumber>
    </recommendedName>
</protein>
<evidence type="ECO:0000313" key="16">
    <source>
        <dbReference type="EMBL" id="APF41618.1"/>
    </source>
</evidence>
<dbReference type="PANTHER" id="PTHR42945:SF11">
    <property type="entry name" value="PHOSPHORIBOSYL-AMP CYCLOHYDROLASE"/>
    <property type="match status" value="1"/>
</dbReference>
<evidence type="ECO:0000256" key="7">
    <source>
        <dbReference type="ARBA" id="ARBA00022490"/>
    </source>
</evidence>
<comment type="similarity">
    <text evidence="6">In the N-terminal section; belongs to the PRA-CH family.</text>
</comment>
<evidence type="ECO:0000256" key="3">
    <source>
        <dbReference type="ARBA" id="ARBA00005169"/>
    </source>
</evidence>
<comment type="similarity">
    <text evidence="5">In the C-terminal section; belongs to the PRA-PH family.</text>
</comment>
<evidence type="ECO:0000313" key="17">
    <source>
        <dbReference type="Proteomes" id="UP000183530"/>
    </source>
</evidence>
<keyword evidence="11 14" id="KW-0862">Zinc</keyword>
<feature type="binding site" evidence="14">
    <location>
        <position position="115"/>
    </location>
    <ligand>
        <name>Zn(2+)</name>
        <dbReference type="ChEBI" id="CHEBI:29105"/>
        <note>ligand shared between dimeric partners</note>
    </ligand>
</feature>
<dbReference type="OrthoDB" id="9795769at2"/>
<feature type="binding site" evidence="14">
    <location>
        <position position="92"/>
    </location>
    <ligand>
        <name>Zn(2+)</name>
        <dbReference type="ChEBI" id="CHEBI:29105"/>
        <note>ligand shared between dimeric partners</note>
    </ligand>
</feature>
<comment type="pathway">
    <text evidence="3 14">Amino-acid biosynthesis; L-histidine biosynthesis; L-histidine from 5-phospho-alpha-D-ribose 1-diphosphate: step 3/9.</text>
</comment>
<comment type="subunit">
    <text evidence="14">Homodimer.</text>
</comment>
<reference evidence="16 17" key="1">
    <citation type="submission" date="2016-11" db="EMBL/GenBank/DDBJ databases">
        <title>Genome sequencing of Zhihengliuella aestuarii B18 antagonistic to Plasmodiophora brassicae.</title>
        <authorList>
            <person name="Luo Y."/>
        </authorList>
    </citation>
    <scope>NUCLEOTIDE SEQUENCE [LARGE SCALE GENOMIC DNA]</scope>
    <source>
        <strain evidence="16 17">B18</strain>
    </source>
</reference>
<dbReference type="GO" id="GO:0005737">
    <property type="term" value="C:cytoplasm"/>
    <property type="evidence" value="ECO:0007669"/>
    <property type="project" value="UniProtKB-SubCell"/>
</dbReference>
<evidence type="ECO:0000256" key="6">
    <source>
        <dbReference type="ARBA" id="ARBA00008299"/>
    </source>
</evidence>
<evidence type="ECO:0000256" key="14">
    <source>
        <dbReference type="HAMAP-Rule" id="MF_01021"/>
    </source>
</evidence>
<comment type="subcellular location">
    <subcellularLocation>
        <location evidence="14">Cytoplasm</location>
    </subcellularLocation>
</comment>
<dbReference type="NCBIfam" id="NF000768">
    <property type="entry name" value="PRK00051.1"/>
    <property type="match status" value="1"/>
</dbReference>